<feature type="region of interest" description="Disordered" evidence="1">
    <location>
        <begin position="127"/>
        <end position="148"/>
    </location>
</feature>
<evidence type="ECO:0000256" key="1">
    <source>
        <dbReference type="SAM" id="MobiDB-lite"/>
    </source>
</evidence>
<feature type="compositionally biased region" description="Basic and acidic residues" evidence="1">
    <location>
        <begin position="130"/>
        <end position="148"/>
    </location>
</feature>
<reference evidence="2 3" key="2">
    <citation type="submission" date="2018-11" db="EMBL/GenBank/DDBJ databases">
        <authorList>
            <consortium name="Pathogen Informatics"/>
        </authorList>
    </citation>
    <scope>NUCLEOTIDE SEQUENCE [LARGE SCALE GENOMIC DNA]</scope>
    <source>
        <strain evidence="2 3">MHpl1</strain>
    </source>
</reference>
<organism evidence="4">
    <name type="scientific">Haemonchus placei</name>
    <name type="common">Barber's pole worm</name>
    <dbReference type="NCBI Taxonomy" id="6290"/>
    <lineage>
        <taxon>Eukaryota</taxon>
        <taxon>Metazoa</taxon>
        <taxon>Ecdysozoa</taxon>
        <taxon>Nematoda</taxon>
        <taxon>Chromadorea</taxon>
        <taxon>Rhabditida</taxon>
        <taxon>Rhabditina</taxon>
        <taxon>Rhabditomorpha</taxon>
        <taxon>Strongyloidea</taxon>
        <taxon>Trichostrongylidae</taxon>
        <taxon>Haemonchus</taxon>
    </lineage>
</organism>
<dbReference type="OrthoDB" id="10472079at2759"/>
<gene>
    <name evidence="2" type="ORF">HPLM_LOCUS134</name>
</gene>
<protein>
    <submittedName>
        <fullName evidence="2 4">Uncharacterized protein</fullName>
    </submittedName>
</protein>
<dbReference type="WBParaSite" id="HPLM_0000013301-mRNA-1">
    <property type="protein sequence ID" value="HPLM_0000013301-mRNA-1"/>
    <property type="gene ID" value="HPLM_0000013301"/>
</dbReference>
<feature type="compositionally biased region" description="Basic and acidic residues" evidence="1">
    <location>
        <begin position="102"/>
        <end position="111"/>
    </location>
</feature>
<feature type="compositionally biased region" description="Low complexity" evidence="1">
    <location>
        <begin position="9"/>
        <end position="23"/>
    </location>
</feature>
<evidence type="ECO:0000313" key="4">
    <source>
        <dbReference type="WBParaSite" id="HPLM_0000013301-mRNA-1"/>
    </source>
</evidence>
<keyword evidence="3" id="KW-1185">Reference proteome</keyword>
<accession>A0A0N4VS71</accession>
<feature type="region of interest" description="Disordered" evidence="1">
    <location>
        <begin position="1"/>
        <end position="111"/>
    </location>
</feature>
<dbReference type="EMBL" id="UZAF01000064">
    <property type="protein sequence ID" value="VDO04545.1"/>
    <property type="molecule type" value="Genomic_DNA"/>
</dbReference>
<name>A0A0N4VS71_HAEPC</name>
<dbReference type="AlphaFoldDB" id="A0A0N4VS71"/>
<evidence type="ECO:0000313" key="2">
    <source>
        <dbReference type="EMBL" id="VDO04545.1"/>
    </source>
</evidence>
<feature type="compositionally biased region" description="Basic and acidic residues" evidence="1">
    <location>
        <begin position="53"/>
        <end position="76"/>
    </location>
</feature>
<sequence>MQTDTLYGSTSPAITPAAATPAPGDERSESQNKTPAPDEGFPSPMTSPMATAEHPEEARNQPAKPGEDNKQEDPRSLKILPDENVEGSATTMKPIPPGKYDGTIDVKPTMDSDMDTVKTAEMPVMAQKGSTEKVNEGEKAEKDIQFEF</sequence>
<dbReference type="Proteomes" id="UP000268014">
    <property type="component" value="Unassembled WGS sequence"/>
</dbReference>
<reference evidence="4" key="1">
    <citation type="submission" date="2017-02" db="UniProtKB">
        <authorList>
            <consortium name="WormBaseParasite"/>
        </authorList>
    </citation>
    <scope>IDENTIFICATION</scope>
</reference>
<proteinExistence type="predicted"/>
<evidence type="ECO:0000313" key="3">
    <source>
        <dbReference type="Proteomes" id="UP000268014"/>
    </source>
</evidence>